<keyword evidence="2" id="KW-1185">Reference proteome</keyword>
<sequence>MPVLQCTPISVEDAHGIVRRQVATQGQDTGIGRVWDSDRASSWRHRSTHLSQTLQPAFCWLEIPRRQHAMHPMRVARAEHLSGVIRRMQLITPVHPTLGNDGIGSDADPCSYQMHSGEITEPRVNYAQDSTNHGDTYFIKPHAPALIFNESLTHLFVNHPGILNDQVHVPAVFTSMDEPVNYWHSILVLKCAGI</sequence>
<dbReference type="Proteomes" id="UP000095607">
    <property type="component" value="Chromosome"/>
</dbReference>
<reference evidence="1 2" key="1">
    <citation type="submission" date="2016-09" db="EMBL/GenBank/DDBJ databases">
        <title>Complete genome sequence of Deltia acidovorans CM13 isolated from murine proximal colonic tissue.</title>
        <authorList>
            <person name="Saffarian A."/>
        </authorList>
    </citation>
    <scope>NUCLEOTIDE SEQUENCE [LARGE SCALE GENOMIC DNA]</scope>
    <source>
        <strain evidence="1 2">CM13</strain>
    </source>
</reference>
<name>A0ABN4SS27_9BURK</name>
<protein>
    <submittedName>
        <fullName evidence="1">Uncharacterized protein</fullName>
    </submittedName>
</protein>
<dbReference type="EMBL" id="CP017420">
    <property type="protein sequence ID" value="AOV04912.1"/>
    <property type="molecule type" value="Genomic_DNA"/>
</dbReference>
<evidence type="ECO:0000313" key="2">
    <source>
        <dbReference type="Proteomes" id="UP000095607"/>
    </source>
</evidence>
<organism evidence="1 2">
    <name type="scientific">Delftia tsuruhatensis</name>
    <dbReference type="NCBI Taxonomy" id="180282"/>
    <lineage>
        <taxon>Bacteria</taxon>
        <taxon>Pseudomonadati</taxon>
        <taxon>Pseudomonadota</taxon>
        <taxon>Betaproteobacteria</taxon>
        <taxon>Burkholderiales</taxon>
        <taxon>Comamonadaceae</taxon>
        <taxon>Delftia</taxon>
    </lineage>
</organism>
<evidence type="ECO:0000313" key="1">
    <source>
        <dbReference type="EMBL" id="AOV04912.1"/>
    </source>
</evidence>
<gene>
    <name evidence="1" type="ORF">BI380_28050</name>
</gene>
<proteinExistence type="predicted"/>
<accession>A0ABN4SS27</accession>